<keyword evidence="3" id="KW-1185">Reference proteome</keyword>
<name>A0AAV3PWA0_LITER</name>
<dbReference type="AlphaFoldDB" id="A0AAV3PWA0"/>
<sequence length="103" mass="11166">MIDRRTHEANCWPCYRKTKGATPPPGRGESCSIIICLERQGGNLQTYSPFLDEQRLIDKSAESSRGSDTGGDGAGSRNGRRSLVVEAKKCPHGKGFQTNAKGN</sequence>
<gene>
    <name evidence="2" type="ORF">LIER_12462</name>
</gene>
<evidence type="ECO:0000256" key="1">
    <source>
        <dbReference type="SAM" id="MobiDB-lite"/>
    </source>
</evidence>
<proteinExistence type="predicted"/>
<organism evidence="2 3">
    <name type="scientific">Lithospermum erythrorhizon</name>
    <name type="common">Purple gromwell</name>
    <name type="synonym">Lithospermum officinale var. erythrorhizon</name>
    <dbReference type="NCBI Taxonomy" id="34254"/>
    <lineage>
        <taxon>Eukaryota</taxon>
        <taxon>Viridiplantae</taxon>
        <taxon>Streptophyta</taxon>
        <taxon>Embryophyta</taxon>
        <taxon>Tracheophyta</taxon>
        <taxon>Spermatophyta</taxon>
        <taxon>Magnoliopsida</taxon>
        <taxon>eudicotyledons</taxon>
        <taxon>Gunneridae</taxon>
        <taxon>Pentapetalae</taxon>
        <taxon>asterids</taxon>
        <taxon>lamiids</taxon>
        <taxon>Boraginales</taxon>
        <taxon>Boraginaceae</taxon>
        <taxon>Boraginoideae</taxon>
        <taxon>Lithospermeae</taxon>
        <taxon>Lithospermum</taxon>
    </lineage>
</organism>
<protein>
    <submittedName>
        <fullName evidence="2">Uncharacterized protein</fullName>
    </submittedName>
</protein>
<comment type="caution">
    <text evidence="2">The sequence shown here is derived from an EMBL/GenBank/DDBJ whole genome shotgun (WGS) entry which is preliminary data.</text>
</comment>
<dbReference type="EMBL" id="BAABME010002410">
    <property type="protein sequence ID" value="GAA0154503.1"/>
    <property type="molecule type" value="Genomic_DNA"/>
</dbReference>
<feature type="region of interest" description="Disordered" evidence="1">
    <location>
        <begin position="1"/>
        <end position="27"/>
    </location>
</feature>
<dbReference type="Proteomes" id="UP001454036">
    <property type="component" value="Unassembled WGS sequence"/>
</dbReference>
<feature type="region of interest" description="Disordered" evidence="1">
    <location>
        <begin position="57"/>
        <end position="103"/>
    </location>
</feature>
<evidence type="ECO:0000313" key="2">
    <source>
        <dbReference type="EMBL" id="GAA0154503.1"/>
    </source>
</evidence>
<evidence type="ECO:0000313" key="3">
    <source>
        <dbReference type="Proteomes" id="UP001454036"/>
    </source>
</evidence>
<accession>A0AAV3PWA0</accession>
<reference evidence="2 3" key="1">
    <citation type="submission" date="2024-01" db="EMBL/GenBank/DDBJ databases">
        <title>The complete chloroplast genome sequence of Lithospermum erythrorhizon: insights into the phylogenetic relationship among Boraginaceae species and the maternal lineages of purple gromwells.</title>
        <authorList>
            <person name="Okada T."/>
            <person name="Watanabe K."/>
        </authorList>
    </citation>
    <scope>NUCLEOTIDE SEQUENCE [LARGE SCALE GENOMIC DNA]</scope>
</reference>